<keyword evidence="4" id="KW-1185">Reference proteome</keyword>
<accession>A0A8S1PUV8</accession>
<keyword evidence="2" id="KW-0472">Membrane</keyword>
<feature type="transmembrane region" description="Helical" evidence="2">
    <location>
        <begin position="1136"/>
        <end position="1155"/>
    </location>
</feature>
<gene>
    <name evidence="3" type="ORF">PSON_ATCC_30995.1.T0870176</name>
</gene>
<dbReference type="EMBL" id="CAJJDN010000087">
    <property type="protein sequence ID" value="CAD8106811.1"/>
    <property type="molecule type" value="Genomic_DNA"/>
</dbReference>
<feature type="transmembrane region" description="Helical" evidence="2">
    <location>
        <begin position="111"/>
        <end position="131"/>
    </location>
</feature>
<feature type="transmembrane region" description="Helical" evidence="2">
    <location>
        <begin position="151"/>
        <end position="172"/>
    </location>
</feature>
<protein>
    <recommendedName>
        <fullName evidence="5">Transmembrane protein</fullName>
    </recommendedName>
</protein>
<feature type="coiled-coil region" evidence="1">
    <location>
        <begin position="1019"/>
        <end position="1046"/>
    </location>
</feature>
<dbReference type="Proteomes" id="UP000692954">
    <property type="component" value="Unassembled WGS sequence"/>
</dbReference>
<keyword evidence="2" id="KW-1133">Transmembrane helix</keyword>
<keyword evidence="2" id="KW-0812">Transmembrane</keyword>
<evidence type="ECO:0000313" key="4">
    <source>
        <dbReference type="Proteomes" id="UP000692954"/>
    </source>
</evidence>
<evidence type="ECO:0000313" key="3">
    <source>
        <dbReference type="EMBL" id="CAD8106811.1"/>
    </source>
</evidence>
<reference evidence="3" key="1">
    <citation type="submission" date="2021-01" db="EMBL/GenBank/DDBJ databases">
        <authorList>
            <consortium name="Genoscope - CEA"/>
            <person name="William W."/>
        </authorList>
    </citation>
    <scope>NUCLEOTIDE SEQUENCE</scope>
</reference>
<keyword evidence="1" id="KW-0175">Coiled coil</keyword>
<feature type="transmembrane region" description="Helical" evidence="2">
    <location>
        <begin position="76"/>
        <end position="99"/>
    </location>
</feature>
<feature type="transmembrane region" description="Helical" evidence="2">
    <location>
        <begin position="1683"/>
        <end position="1706"/>
    </location>
</feature>
<feature type="transmembrane region" description="Helical" evidence="2">
    <location>
        <begin position="1450"/>
        <end position="1472"/>
    </location>
</feature>
<proteinExistence type="predicted"/>
<dbReference type="InterPro" id="IPR052994">
    <property type="entry name" value="Tiny_macrocysts_regulators"/>
</dbReference>
<feature type="transmembrane region" description="Helical" evidence="2">
    <location>
        <begin position="1176"/>
        <end position="1197"/>
    </location>
</feature>
<dbReference type="OrthoDB" id="302428at2759"/>
<dbReference type="PANTHER" id="PTHR31600">
    <property type="entry name" value="TINY MACROCYSTS PROTEIN B-RELATED"/>
    <property type="match status" value="1"/>
</dbReference>
<dbReference type="PANTHER" id="PTHR31600:SF2">
    <property type="entry name" value="GAMETE ENRICHED GENE 10 PROTEIN-RELATED"/>
    <property type="match status" value="1"/>
</dbReference>
<organism evidence="3 4">
    <name type="scientific">Paramecium sonneborni</name>
    <dbReference type="NCBI Taxonomy" id="65129"/>
    <lineage>
        <taxon>Eukaryota</taxon>
        <taxon>Sar</taxon>
        <taxon>Alveolata</taxon>
        <taxon>Ciliophora</taxon>
        <taxon>Intramacronucleata</taxon>
        <taxon>Oligohymenophorea</taxon>
        <taxon>Peniculida</taxon>
        <taxon>Parameciidae</taxon>
        <taxon>Paramecium</taxon>
    </lineage>
</organism>
<sequence length="1744" mass="203723">MLQSIEKLFKLICLIIHPSTSQKQSEVLHYMFTILNKFQELYLIQDSIQQTGMFTNSITLIIEYFFVINNLSSSQLGIVVILFFTLHLILVLLIIKFIFHHDQPTQTIIHNFLINYPLILTIPIMYTSFSIFLNESFFKLSSGNSNKDLCFFFSIMNLIFLTIVTVIHIYFARCETLMDDNNILKLDKSITKKIMENLLLLSIIALKSSNELQSLRVMLLIIKYLIYITSSLKWINEKNFIIIESISSVISIGIVLKLSLLDILLIALLILSILVQIQDHCLSFYITTKNQDNFTTIQIIQQCLRMGSNTKHAIILRTITNNHVCPRKTKSSDETITVCLLRKMANTKDQSNLNKNILIYCQYIANNAPLKGLIKLITIKTEDLYHKSSYANLCTLLYERVKQFQQEAQLINGKKSSNEHINYLDAESAFTTTKSNQELFPILNQALNAKIQFWSKLINGYQNIDNLLSDTLKTTEKMLKCKQLFEERFDFENLKLKNGKCTDVISMRILQMFYSGIYTNSYLSYLLEKQIEDLLKSERFKEEQSLDNVQLIENRIIILKTSLVRKRGELIDINIKQLSQFLNEKDEAIKHIKNCTQLMPNFLAQIHDNLMDNYISNGYSKLMIHGESSFYELLSGYLEPCNINLYNFYDNQQDFILNMILTKVQSKNETILFGIDGKILGFTKQFYDEAFQDQTINSRQQLSISELLIRQPLIAFYIPQIINQTQELQSQINSSSNYLLNNLKSQWIIPDNHLDALQHSAFILSQFKKKQDYSNFRSFKSQTQSRFSQNSQNTQIENYEDKDFSKDLKKLIMIQDNPIILLHPEYNQIIARSITYDNNQNSSLEIHYSLQYKTLDLKKNQFGYFQLSIKEFKKWMTTLSQVAPTTNQTTQDNYQLQSVNLISDNGLQSKSYQISNVNSEISEKLDEGLKDIRQIQYFNLSQSNFKDNNNSANQSKIQSISNSRLIVQKLGTTERAYELEYQTVGQQSLATNTRRCSSNLFLQSQFSIQPLYIQPKIFDKKISEEVNDIENEMNSIENQGQLKEQLEKIQINPINDDQEDQIDQIEVVQSNSQSEKKKLNLLEKFQKSQLRKQKENYGDFQSNPSRTSTSSTSKEALTIVQQLYDNKKLINPLKKISFLFVLICCGVFIINIINVNQIENNLLTQIDQINNVKKPLNINYFYFGALFQQICKMLHYMNILELSPHQVNRIEEQLVKMYQYGREIMFDHIVDVSILAKVIDITTFPCKIIENNERVTLNTTLHEFYTIYFELAEDLYRRNLKCSKDCDYFDLYTHGFIRQNLVIMMEFHDQLIDQITQFTLEKQNEVKGDFLQIMLAEMSVILLIVGIQLKIWLFIDQITKHIIFLISRLNEIQAMDQIQKLSLIKYYIETESNNQWKITNFSDLMFKYLENKKVQKVIIINQKESDKINNYKSTTALYSRIQKTYYINRINIILTFMLLLTWPLYLMTGYLIHMQNNNDFQPSLEVTLNMVQFRHNMDATAILAGIIKTENLLPNNDLNYINQTYIIELFLELKNNLSPIINNMATVVLDNANQNNEKSRFDDLLNNDLCLSSNSSVLVMCEPNLITLQYYDKDDYSYITKNGALGLVAGFIKFINQDFNYEFTTLHYNPNLTENYEEINTQQFNSFLISYSTDILEVMKMFLILLQEENKSIADQIMSIIQAYYLGFGISLFFIFSLTSILWIYFAQKQMNSLRQILVLIPVDLILSANIRSQAKEIHSWLYS</sequence>
<evidence type="ECO:0000256" key="1">
    <source>
        <dbReference type="SAM" id="Coils"/>
    </source>
</evidence>
<feature type="transmembrane region" description="Helical" evidence="2">
    <location>
        <begin position="247"/>
        <end position="275"/>
    </location>
</feature>
<comment type="caution">
    <text evidence="3">The sequence shown here is derived from an EMBL/GenBank/DDBJ whole genome shotgun (WGS) entry which is preliminary data.</text>
</comment>
<feature type="transmembrane region" description="Helical" evidence="2">
    <location>
        <begin position="1330"/>
        <end position="1355"/>
    </location>
</feature>
<evidence type="ECO:0000256" key="2">
    <source>
        <dbReference type="SAM" id="Phobius"/>
    </source>
</evidence>
<evidence type="ECO:0008006" key="5">
    <source>
        <dbReference type="Google" id="ProtNLM"/>
    </source>
</evidence>
<name>A0A8S1PUV8_9CILI</name>